<evidence type="ECO:0000313" key="3">
    <source>
        <dbReference type="Proteomes" id="UP001153269"/>
    </source>
</evidence>
<dbReference type="PROSITE" id="PS50853">
    <property type="entry name" value="FN3"/>
    <property type="match status" value="15"/>
</dbReference>
<protein>
    <recommendedName>
        <fullName evidence="1">Fibronectin type-III domain-containing protein</fullName>
    </recommendedName>
</protein>
<comment type="caution">
    <text evidence="2">The sequence shown here is derived from an EMBL/GenBank/DDBJ whole genome shotgun (WGS) entry which is preliminary data.</text>
</comment>
<feature type="domain" description="Fibronectin type-III" evidence="1">
    <location>
        <begin position="556"/>
        <end position="642"/>
    </location>
</feature>
<gene>
    <name evidence="2" type="ORF">PLEPLA_LOCUS7751</name>
</gene>
<feature type="domain" description="Fibronectin type-III" evidence="1">
    <location>
        <begin position="1600"/>
        <end position="1687"/>
    </location>
</feature>
<evidence type="ECO:0000313" key="2">
    <source>
        <dbReference type="EMBL" id="CAB1419900.1"/>
    </source>
</evidence>
<feature type="domain" description="Fibronectin type-III" evidence="1">
    <location>
        <begin position="1079"/>
        <end position="1167"/>
    </location>
</feature>
<feature type="domain" description="Fibronectin type-III" evidence="1">
    <location>
        <begin position="114"/>
        <end position="201"/>
    </location>
</feature>
<dbReference type="InterPro" id="IPR036116">
    <property type="entry name" value="FN3_sf"/>
</dbReference>
<feature type="domain" description="Fibronectin type-III" evidence="1">
    <location>
        <begin position="1428"/>
        <end position="1516"/>
    </location>
</feature>
<feature type="domain" description="Fibronectin type-III" evidence="1">
    <location>
        <begin position="202"/>
        <end position="289"/>
    </location>
</feature>
<reference evidence="2" key="1">
    <citation type="submission" date="2020-03" db="EMBL/GenBank/DDBJ databases">
        <authorList>
            <person name="Weist P."/>
        </authorList>
    </citation>
    <scope>NUCLEOTIDE SEQUENCE</scope>
</reference>
<name>A0A9N7TVH5_PLEPL</name>
<dbReference type="InterPro" id="IPR003961">
    <property type="entry name" value="FN3_dom"/>
</dbReference>
<feature type="domain" description="Fibronectin type-III" evidence="1">
    <location>
        <begin position="902"/>
        <end position="989"/>
    </location>
</feature>
<feature type="domain" description="Fibronectin type-III" evidence="1">
    <location>
        <begin position="1168"/>
        <end position="1253"/>
    </location>
</feature>
<dbReference type="Gene3D" id="2.60.40.10">
    <property type="entry name" value="Immunoglobulins"/>
    <property type="match status" value="20"/>
</dbReference>
<feature type="domain" description="Fibronectin type-III" evidence="1">
    <location>
        <begin position="2571"/>
        <end position="2657"/>
    </location>
</feature>
<feature type="domain" description="Fibronectin type-III" evidence="1">
    <location>
        <begin position="990"/>
        <end position="1078"/>
    </location>
</feature>
<dbReference type="CDD" id="cd00063">
    <property type="entry name" value="FN3"/>
    <property type="match status" value="9"/>
</dbReference>
<dbReference type="PROSITE" id="PS51257">
    <property type="entry name" value="PROKAR_LIPOPROTEIN"/>
    <property type="match status" value="1"/>
</dbReference>
<organism evidence="2 3">
    <name type="scientific">Pleuronectes platessa</name>
    <name type="common">European plaice</name>
    <dbReference type="NCBI Taxonomy" id="8262"/>
    <lineage>
        <taxon>Eukaryota</taxon>
        <taxon>Metazoa</taxon>
        <taxon>Chordata</taxon>
        <taxon>Craniata</taxon>
        <taxon>Vertebrata</taxon>
        <taxon>Euteleostomi</taxon>
        <taxon>Actinopterygii</taxon>
        <taxon>Neopterygii</taxon>
        <taxon>Teleostei</taxon>
        <taxon>Neoteleostei</taxon>
        <taxon>Acanthomorphata</taxon>
        <taxon>Carangaria</taxon>
        <taxon>Pleuronectiformes</taxon>
        <taxon>Pleuronectoidei</taxon>
        <taxon>Pleuronectidae</taxon>
        <taxon>Pleuronectes</taxon>
    </lineage>
</organism>
<dbReference type="PANTHER" id="PTHR47135">
    <property type="entry name" value="FIBRONECTIN TYPE III DOMAIN-CONTAINING PROTEIN 7"/>
    <property type="match status" value="1"/>
</dbReference>
<dbReference type="Pfam" id="PF00041">
    <property type="entry name" value="fn3"/>
    <property type="match status" value="3"/>
</dbReference>
<keyword evidence="3" id="KW-1185">Reference proteome</keyword>
<sequence>MRDSHRVIERQEKKETPFSFILTSGCRISSAKASGPSSIVVKWDKSDVATSYFLDLRVKNNTNFAPVVVTLSASVTEKDVQGLRPGTEYIVTLKVFQFYFVVCVNKTTAWTVPNTSQIEASRALSSSSIFVKWSVVPSADYYYLTVSSQATGQVLKLNSTNTSAVVRDLMPSTNFDCSVTTANQAGLGRTGKVKTITTLVRPPLMLTAEQTGPFTARVTWQPVKDVLVYNCILQNLDEPTSPPSVHNVTDTKLDVTGILPCSTYLITVASFNAFLVPSEPTNFTYTTNKLPPVSSISVDYTCTVQSATVHWSAVSGATSYKAAAKGDNGTELTCTSQTTSCQITGLSCGQNYVVNVMPISENCQNMMNSTSATFQTGPCPPRNLSLIRDCSSDVIVFSWERTSNTDHYLAKAVDSQGELKDCLTEDNSCYFTHMMCGRHYFFTVSSITGDCRSQISTTVDVRTAPCAPQNLQTSSDCKSDGLLSKWDLAEGALSYTLEALGNMGQDNQYNCTTTSNSCVIPGIQCGQYLTIYITAFNDECSSGRTLGPVAETVPCTPNNVTAVKECGADSINTTWAMAGGAIFYVAIAEDSDGVTHHCNAINLMCTINDLKCSTNYTVHVIASNFMCNSSESQTVTVETGACPLDNVTASLDCAANKALISWNSDPSLNSFTATIVDEDQGLLSCNTVTTSCWIPNLNCGKLYTVTVRYHDGICPSIPSNAIYLDSVPCGPANLQANVDCATGGLTLDWDASSNAEGYVTVISDGTNETSHDTTQPKLSVSTLECGLEYTASVTSFNGTCVSFPSVLTFREAPCVPTSVVAERNCGQTFVGVTWQASRGAKSYSVAAVYKDGNGLECLSNTTSCNLEGVMCGQVYNVSVAAVDNNCTSQGSPAVSRPTAPCPPSQLNVSLNCGSNSAALTWDSSPNAVSYTGKAVSVDGHNVTCDAGAMLSCQLEGLHCGKKYTFTVSASDGDCHSPDSEPVMSTTAPCAVQNLLNTLNCSTNILTVSWTPGSMPLNYSVTAKTSDHNVTALHCATEGSSCMLSNLECGVQYNVTVRAISSTCEGHSSVPQIVNSIPCVPASVQGVVECSTATLQASWDAVCPTCAASYISTLTDEGGFSTSCVTANGSCSFPGLQCAQTYNLSVVAFNDRCTSSTSTVVSATTAPCDPSNVTAALNCISGAVMVTWGASAGASHYTVLAEASGHLDSCTSTSTSCDLSQLRCGEDYTVTVLAGDGNCNSSILAKTNVTTAPCAPVIQNHSLDCVSNNASVTWVEDEDAVAVTVSADSSLGHSTSCSSSANSSCVLNDLRCGNTYTVQAVAQGHHCASKPSSTFEIVTAPCTPAHVEYSYSCVTGIALLSWDETLGRDRFYAHVQSGNHTASCVSTQTQCSLPSLLCGLLYDVEVIAVADHCNSSTPGVAQIQTAPCAPTNVNVSLVCDNNTAAVSWQPSPGAISYKVTAQGRDGDAKECTTNGTSCDLPHLHCAQTYLITVTPSSSRCQGFPSTPVNFIAGSCPPTSVGVSLQCVGNVGHVSWSPALGADHYEATAVDDHVHTCTSAGTNCSLTDLLCGETSVVTVVTVERGCRSQPSLPVSLQSVICPPTNVTGVTNCTNSDITVSWNPSPESGVSYILHSQEDGGVNASYTTTQTSHVISGLQCGESYNLTVAARDSDCTSDLSEPIQIDTAPCPPINLTATAECGTNSGTLTWAPSAHAISYTATATGTHGHLASCWSNSTTCSVKLDCGHQYSAFVVATSATCNSSAGESITFYSAPCLPDQVVAELDCNVNSFAVQWRGSIGDDGSYTAIAIGSDGTRAGCNSTNTNCTIENLTCGLTYSIVVTTSSVDCGTIEGSDYSVQSAACKPDNVAVNLQCGTNSASVVWGNSGPNQTEVVTAVDSRGGIQTCNSSSSVCTFDQLTCGETYIIGVVGHTNSCSSEPAAAQPLKTETVQDIELKVTRLIYFFISSSSSVCSHPTLSTSGLYHRHHRGHVGLCTRRHILHGSTLGAASATMPECTDTDTNCNFPGLACGQDYNITVVARPDSCVGSVSETITATTGPCPHTGLEATLDCNTNTATVSWTPGSGILYYNASATAFNIVHEQTCSTSGNSCNITSLRCGEGYKVSVSGQGQTCPSPGLDWQRVKTAPCPPTNLTVDSSCQSNNIVLSWQASQGSFSYMAVAEDAQGHQWSCNTSSTSCQIPSLLCGQQYQVYAVGVDANCFGAKSNIEVIRTAPCVPQNIQSSLDCRAGVLNVTWQSTGHLLQSRATVASSEGHVSTCTTDEHSCLVPNMQCDLTYNVSVMAEDEACNSSQSPVVQVLSAPCPLSSFLPTVHCGTGVVSVAWNNSVAGVEYTVSAVDKTGQTHNCTDTSSGCDLSTLECGTKYNVTITPSRNGFPCVPTLSEVEIDCLTNSTWLLYQESGGAGGYVATVADPLGDEEMFECDVISEGLCAVPQLNCSKNLTVTLRARDQQCSSAPSNAVRTETAPCTPQNVNDSLGCDNATISISWSAVPGAVAYAATLEEMNGNTTCCTTPDTSCDITDMPCGEFYFLHVRAEGRICNSSQSEAYVTRTAPCVPQNLQASLSCSDNVASVSWDYSKGGQVYQVTAVSAGGHEDQCETFMNQCELTGLLCGRLYNATVTAEDYDCRSRPSESVTIRTAPCTPANMSSVVDCEANALVVSWSESPGADSYIAKVQDRSGHATTCQATTEGHCNVTGLGCGQIYDVFVVSSDGYCNSPPTPVVDTAAVPCEPRNIQAVIDCYTETSSVTWSPSDGAQSYVVTAVCTSGHNVTCDTNTTTCDLDGLSCGQSYNVSVEAVGQTCSSIAHMLGPLVTGPCIPEHISTQYSLTIGQVLWDKSPGADNYTVAGVTLEGLMVSCSTIDTNCAFNNLNCGQLYNVSVTANNHVCQGVATSTEEVEIATEPCPPNNVGTSVDCQSGTGTVSWETSFGAVGYSAHLAGRNGDSLSCYTNETFCNIEDLHCGVIYYTNVIAVGQTLNSSLSPTVLLVAAPCAAENVKANVNCENSSAEISWSPANGASSYAVTAVAADGHRASCETTEDRCELTTLQCGQTYNVSLTTISAHCQTERPTNATFSTRPCKPSHVGVDLQCGNSTAKLFWEEREDVELYMATASCSLGTLQCNTTNSTCLFPDLQCGQTYNFSVTAYGNMCYSETSSSPEIHTEPCQPTGLTVDGSCYNDTLVLDWSAAEEH</sequence>
<dbReference type="Proteomes" id="UP001153269">
    <property type="component" value="Unassembled WGS sequence"/>
</dbReference>
<dbReference type="SUPFAM" id="SSF49265">
    <property type="entry name" value="Fibronectin type III"/>
    <property type="match status" value="21"/>
</dbReference>
<feature type="domain" description="Fibronectin type-III" evidence="1">
    <location>
        <begin position="2146"/>
        <end position="2232"/>
    </location>
</feature>
<accession>A0A9N7TVH5</accession>
<feature type="domain" description="Fibronectin type-III" evidence="1">
    <location>
        <begin position="380"/>
        <end position="466"/>
    </location>
</feature>
<dbReference type="SMART" id="SM00060">
    <property type="entry name" value="FN3"/>
    <property type="match status" value="28"/>
</dbReference>
<feature type="domain" description="Fibronectin type-III" evidence="1">
    <location>
        <begin position="2058"/>
        <end position="2145"/>
    </location>
</feature>
<dbReference type="EMBL" id="CADEAL010000419">
    <property type="protein sequence ID" value="CAB1419900.1"/>
    <property type="molecule type" value="Genomic_DNA"/>
</dbReference>
<dbReference type="InterPro" id="IPR013783">
    <property type="entry name" value="Ig-like_fold"/>
</dbReference>
<proteinExistence type="predicted"/>
<dbReference type="PANTHER" id="PTHR47135:SF3">
    <property type="entry name" value="FIBRONECTIN TYPE-III DOMAIN-CONTAINING PROTEIN"/>
    <property type="match status" value="1"/>
</dbReference>
<evidence type="ECO:0000259" key="1">
    <source>
        <dbReference type="PROSITE" id="PS50853"/>
    </source>
</evidence>
<feature type="domain" description="Fibronectin type-III" evidence="1">
    <location>
        <begin position="2746"/>
        <end position="2832"/>
    </location>
</feature>
<feature type="domain" description="Fibronectin type-III" evidence="1">
    <location>
        <begin position="292"/>
        <end position="379"/>
    </location>
</feature>